<dbReference type="SUPFAM" id="SSF55874">
    <property type="entry name" value="ATPase domain of HSP90 chaperone/DNA topoisomerase II/histidine kinase"/>
    <property type="match status" value="1"/>
</dbReference>
<comment type="caution">
    <text evidence="3">The sequence shown here is derived from an EMBL/GenBank/DDBJ whole genome shotgun (WGS) entry which is preliminary data.</text>
</comment>
<dbReference type="InterPro" id="IPR036890">
    <property type="entry name" value="HATPase_C_sf"/>
</dbReference>
<protein>
    <recommendedName>
        <fullName evidence="2">Sensor histidine kinase NatK-like C-terminal domain-containing protein</fullName>
    </recommendedName>
</protein>
<organism evidence="3 4">
    <name type="scientific">Candidatus Enterococcus ferrettii</name>
    <dbReference type="NCBI Taxonomy" id="2815324"/>
    <lineage>
        <taxon>Bacteria</taxon>
        <taxon>Bacillati</taxon>
        <taxon>Bacillota</taxon>
        <taxon>Bacilli</taxon>
        <taxon>Lactobacillales</taxon>
        <taxon>Enterococcaceae</taxon>
        <taxon>Enterococcus</taxon>
    </lineage>
</organism>
<feature type="transmembrane region" description="Helical" evidence="1">
    <location>
        <begin position="62"/>
        <end position="83"/>
    </location>
</feature>
<dbReference type="PANTHER" id="PTHR40448:SF1">
    <property type="entry name" value="TWO-COMPONENT SENSOR HISTIDINE KINASE"/>
    <property type="match status" value="1"/>
</dbReference>
<reference evidence="3 4" key="1">
    <citation type="submission" date="2021-03" db="EMBL/GenBank/DDBJ databases">
        <authorList>
            <person name="Gilmore M.S."/>
            <person name="Schwartzman J."/>
            <person name="Van Tyne D."/>
            <person name="Martin M."/>
            <person name="Earl A.M."/>
            <person name="Manson A.L."/>
            <person name="Straub T."/>
            <person name="Salamzade R."/>
            <person name="Saavedra J."/>
            <person name="Lebreton F."/>
            <person name="Prichula J."/>
            <person name="Schaufler K."/>
            <person name="Gaca A."/>
            <person name="Sgardioli B."/>
            <person name="Wagenaar J."/>
            <person name="Strong T."/>
        </authorList>
    </citation>
    <scope>NUCLEOTIDE SEQUENCE [LARGE SCALE GENOMIC DNA]</scope>
    <source>
        <strain evidence="3 4">665A</strain>
    </source>
</reference>
<evidence type="ECO:0000259" key="2">
    <source>
        <dbReference type="Pfam" id="PF14501"/>
    </source>
</evidence>
<evidence type="ECO:0000313" key="4">
    <source>
        <dbReference type="Proteomes" id="UP000664357"/>
    </source>
</evidence>
<dbReference type="EMBL" id="JAFREL020000001">
    <property type="protein sequence ID" value="MEO1769784.1"/>
    <property type="molecule type" value="Genomic_DNA"/>
</dbReference>
<keyword evidence="1" id="KW-1133">Transmembrane helix</keyword>
<feature type="domain" description="Sensor histidine kinase NatK-like C-terminal" evidence="2">
    <location>
        <begin position="322"/>
        <end position="423"/>
    </location>
</feature>
<dbReference type="CDD" id="cd16935">
    <property type="entry name" value="HATPase_AgrC-ComD-like"/>
    <property type="match status" value="1"/>
</dbReference>
<evidence type="ECO:0000256" key="1">
    <source>
        <dbReference type="SAM" id="Phobius"/>
    </source>
</evidence>
<accession>A0ABV0EMC1</accession>
<reference evidence="3 4" key="2">
    <citation type="submission" date="2024-02" db="EMBL/GenBank/DDBJ databases">
        <title>The Genome Sequence of Enterococcus sp. DIV0159.</title>
        <authorList>
            <person name="Earl A."/>
            <person name="Manson A."/>
            <person name="Gilmore M."/>
            <person name="Sanders J."/>
            <person name="Shea T."/>
            <person name="Howe W."/>
            <person name="Livny J."/>
            <person name="Cuomo C."/>
            <person name="Neafsey D."/>
            <person name="Birren B."/>
        </authorList>
    </citation>
    <scope>NUCLEOTIDE SEQUENCE [LARGE SCALE GENOMIC DNA]</scope>
    <source>
        <strain evidence="3 4">665A</strain>
    </source>
</reference>
<dbReference type="InterPro" id="IPR032834">
    <property type="entry name" value="NatK-like_C"/>
</dbReference>
<feature type="transmembrane region" description="Helical" evidence="1">
    <location>
        <begin position="6"/>
        <end position="25"/>
    </location>
</feature>
<keyword evidence="4" id="KW-1185">Reference proteome</keyword>
<feature type="transmembrane region" description="Helical" evidence="1">
    <location>
        <begin position="120"/>
        <end position="140"/>
    </location>
</feature>
<feature type="transmembrane region" description="Helical" evidence="1">
    <location>
        <begin position="160"/>
        <end position="179"/>
    </location>
</feature>
<feature type="transmembrane region" description="Helical" evidence="1">
    <location>
        <begin position="185"/>
        <end position="205"/>
    </location>
</feature>
<feature type="transmembrane region" description="Helical" evidence="1">
    <location>
        <begin position="37"/>
        <end position="56"/>
    </location>
</feature>
<keyword evidence="1" id="KW-0812">Transmembrane</keyword>
<evidence type="ECO:0000313" key="3">
    <source>
        <dbReference type="EMBL" id="MEO1769784.1"/>
    </source>
</evidence>
<dbReference type="Proteomes" id="UP000664357">
    <property type="component" value="Unassembled WGS sequence"/>
</dbReference>
<dbReference type="RefSeq" id="WP_207702149.1">
    <property type="nucleotide sequence ID" value="NZ_JAFREL020000001.1"/>
</dbReference>
<dbReference type="Gene3D" id="3.30.565.10">
    <property type="entry name" value="Histidine kinase-like ATPase, C-terminal domain"/>
    <property type="match status" value="1"/>
</dbReference>
<gene>
    <name evidence="3" type="ORF">JZO67_001735</name>
</gene>
<sequence>MMKLIVPLLILLNYLFQIIATYYFYQTVGCFVPVKNNRILKALVGCTMFIIVLIFIQPQDVANVLGVSLLFILTLFIGFNGTIIRKISTIAILLPLVITSNFLLEEIGVYIFFMTRQGEILDALLHLIFAGIKSVIWYGVYRGFKQKITNAKKMLNSSAWGMISLICLGPLVGIIFIVIFSPDTIWLTFPVMGATALTSFSIQYLTGYLSDAFKKEMENKNLKMQEAYYLEVEKNQQEIRKLKHDLNNHLSVVGTYLEDNQVEEAKAYFTELSTVYANQRREFCKNPLVNNVLNVKYQLAQEHGIDCFINIDISNVIGIDDVSLCTVLANTLDNAIEACQKIEDPSQRKLTVKARYHRGCFSYEITNTISAAASNSTELLLTTKTDKKNHGFGLANIREIVDNYEGTIEIKRSEHQFSLLLVIMDV</sequence>
<proteinExistence type="predicted"/>
<dbReference type="PANTHER" id="PTHR40448">
    <property type="entry name" value="TWO-COMPONENT SENSOR HISTIDINE KINASE"/>
    <property type="match status" value="1"/>
</dbReference>
<name>A0ABV0EMC1_9ENTE</name>
<feature type="transmembrane region" description="Helical" evidence="1">
    <location>
        <begin position="90"/>
        <end position="114"/>
    </location>
</feature>
<keyword evidence="1" id="KW-0472">Membrane</keyword>
<dbReference type="Pfam" id="PF14501">
    <property type="entry name" value="HATPase_c_5"/>
    <property type="match status" value="1"/>
</dbReference>